<proteinExistence type="predicted"/>
<dbReference type="PROSITE" id="PS52016">
    <property type="entry name" value="TONB_DEPENDENT_REC_3"/>
    <property type="match status" value="1"/>
</dbReference>
<evidence type="ECO:0000256" key="6">
    <source>
        <dbReference type="ARBA" id="ARBA00023237"/>
    </source>
</evidence>
<keyword evidence="4" id="KW-0798">TonB box</keyword>
<keyword evidence="2" id="KW-0813">Transport</keyword>
<name>A0A5J4RPK0_9ZZZZ</name>
<dbReference type="Gene3D" id="2.40.170.20">
    <property type="entry name" value="TonB-dependent receptor, beta-barrel domain"/>
    <property type="match status" value="1"/>
</dbReference>
<dbReference type="EMBL" id="SNRY01000936">
    <property type="protein sequence ID" value="KAA6335023.1"/>
    <property type="molecule type" value="Genomic_DNA"/>
</dbReference>
<comment type="caution">
    <text evidence="8">The sequence shown here is derived from an EMBL/GenBank/DDBJ whole genome shotgun (WGS) entry which is preliminary data.</text>
</comment>
<evidence type="ECO:0000256" key="4">
    <source>
        <dbReference type="ARBA" id="ARBA00023077"/>
    </source>
</evidence>
<accession>A0A5J4RPK0</accession>
<dbReference type="AlphaFoldDB" id="A0A5J4RPK0"/>
<dbReference type="GO" id="GO:0009279">
    <property type="term" value="C:cell outer membrane"/>
    <property type="evidence" value="ECO:0007669"/>
    <property type="project" value="UniProtKB-SubCell"/>
</dbReference>
<sequence>MSSDFKDVKLYFYDLNAKANFAINDKNKIFFSGYLGKDVLAASGMFGSDWGNSTETLRWNSVLNSKLFSNTSFIYSNYDFNIGFQGEGNTVSFNSNIKDLNLKQDFSFYLNSENTMRFGFNAIHHTITPTRAESSNIVDDKNSRKGLENAVYVNNSFKASSKINLDYGLRFSFYNVLGGDIYNVYQNNELVESIELEDGKVGKTYYNLEPRISMNYRLNNSTSLKIGYARNTQNLHLMSNSTGGSPTDQWIGNSYNIKPEIADQISLGFSKNFNDNMFELNAETYYKSMQNQIDYRDGANINTAPDVEMELLFGQGRAYGLEILLKKNRGKLTGWIGYTLSKTERKINGINNGDWYNAKNDRTHDLSVVGIYNFTPQWTLSGTFIYATGNAVTFPTGKYVLNDMVIYQYDRRNADRMPATHRLDLSATYEVPSKGRYQSSWSFGLYNVYGRQNPYSIDFRVNKDNPQKIDAVQTSLFQWMPSITYNFKF</sequence>
<feature type="domain" description="TonB-dependent receptor-like beta-barrel" evidence="7">
    <location>
        <begin position="47"/>
        <end position="448"/>
    </location>
</feature>
<organism evidence="8">
    <name type="scientific">termite gut metagenome</name>
    <dbReference type="NCBI Taxonomy" id="433724"/>
    <lineage>
        <taxon>unclassified sequences</taxon>
        <taxon>metagenomes</taxon>
        <taxon>organismal metagenomes</taxon>
    </lineage>
</organism>
<keyword evidence="5" id="KW-0472">Membrane</keyword>
<reference evidence="8" key="1">
    <citation type="submission" date="2019-03" db="EMBL/GenBank/DDBJ databases">
        <title>Single cell metagenomics reveals metabolic interactions within the superorganism composed of flagellate Streblomastix strix and complex community of Bacteroidetes bacteria on its surface.</title>
        <authorList>
            <person name="Treitli S.C."/>
            <person name="Kolisko M."/>
            <person name="Husnik F."/>
            <person name="Keeling P."/>
            <person name="Hampl V."/>
        </authorList>
    </citation>
    <scope>NUCLEOTIDE SEQUENCE</scope>
    <source>
        <strain evidence="8">STM</strain>
    </source>
</reference>
<evidence type="ECO:0000256" key="3">
    <source>
        <dbReference type="ARBA" id="ARBA00022692"/>
    </source>
</evidence>
<dbReference type="InterPro" id="IPR036942">
    <property type="entry name" value="Beta-barrel_TonB_sf"/>
</dbReference>
<dbReference type="InterPro" id="IPR039426">
    <property type="entry name" value="TonB-dep_rcpt-like"/>
</dbReference>
<evidence type="ECO:0000256" key="5">
    <source>
        <dbReference type="ARBA" id="ARBA00023136"/>
    </source>
</evidence>
<gene>
    <name evidence="8" type="ORF">EZS27_016710</name>
</gene>
<evidence type="ECO:0000256" key="2">
    <source>
        <dbReference type="ARBA" id="ARBA00022448"/>
    </source>
</evidence>
<dbReference type="Pfam" id="PF00593">
    <property type="entry name" value="TonB_dep_Rec_b-barrel"/>
    <property type="match status" value="1"/>
</dbReference>
<evidence type="ECO:0000313" key="8">
    <source>
        <dbReference type="EMBL" id="KAA6335023.1"/>
    </source>
</evidence>
<keyword evidence="3" id="KW-0812">Transmembrane</keyword>
<evidence type="ECO:0000259" key="7">
    <source>
        <dbReference type="Pfam" id="PF00593"/>
    </source>
</evidence>
<dbReference type="InterPro" id="IPR000531">
    <property type="entry name" value="Beta-barrel_TonB"/>
</dbReference>
<dbReference type="SUPFAM" id="SSF56935">
    <property type="entry name" value="Porins"/>
    <property type="match status" value="1"/>
</dbReference>
<keyword evidence="6" id="KW-0998">Cell outer membrane</keyword>
<comment type="subcellular location">
    <subcellularLocation>
        <location evidence="1">Cell outer membrane</location>
        <topology evidence="1">Multi-pass membrane protein</topology>
    </subcellularLocation>
</comment>
<evidence type="ECO:0000256" key="1">
    <source>
        <dbReference type="ARBA" id="ARBA00004571"/>
    </source>
</evidence>
<protein>
    <recommendedName>
        <fullName evidence="7">TonB-dependent receptor-like beta-barrel domain-containing protein</fullName>
    </recommendedName>
</protein>